<dbReference type="Proteomes" id="UP001607303">
    <property type="component" value="Unassembled WGS sequence"/>
</dbReference>
<organism evidence="2 3">
    <name type="scientific">Vespula maculifrons</name>
    <name type="common">Eastern yellow jacket</name>
    <name type="synonym">Wasp</name>
    <dbReference type="NCBI Taxonomy" id="7453"/>
    <lineage>
        <taxon>Eukaryota</taxon>
        <taxon>Metazoa</taxon>
        <taxon>Ecdysozoa</taxon>
        <taxon>Arthropoda</taxon>
        <taxon>Hexapoda</taxon>
        <taxon>Insecta</taxon>
        <taxon>Pterygota</taxon>
        <taxon>Neoptera</taxon>
        <taxon>Endopterygota</taxon>
        <taxon>Hymenoptera</taxon>
        <taxon>Apocrita</taxon>
        <taxon>Aculeata</taxon>
        <taxon>Vespoidea</taxon>
        <taxon>Vespidae</taxon>
        <taxon>Vespinae</taxon>
        <taxon>Vespula</taxon>
    </lineage>
</organism>
<gene>
    <name evidence="2" type="ORF">V1477_002863</name>
</gene>
<name>A0ABD2CV21_VESMC</name>
<keyword evidence="1" id="KW-0732">Signal</keyword>
<evidence type="ECO:0000256" key="1">
    <source>
        <dbReference type="SAM" id="SignalP"/>
    </source>
</evidence>
<keyword evidence="3" id="KW-1185">Reference proteome</keyword>
<accession>A0ABD2CV21</accession>
<feature type="chain" id="PRO_5044875604" evidence="1">
    <location>
        <begin position="18"/>
        <end position="99"/>
    </location>
</feature>
<evidence type="ECO:0000313" key="3">
    <source>
        <dbReference type="Proteomes" id="UP001607303"/>
    </source>
</evidence>
<dbReference type="AlphaFoldDB" id="A0ABD2CV21"/>
<feature type="signal peptide" evidence="1">
    <location>
        <begin position="1"/>
        <end position="17"/>
    </location>
</feature>
<comment type="caution">
    <text evidence="2">The sequence shown here is derived from an EMBL/GenBank/DDBJ whole genome shotgun (WGS) entry which is preliminary data.</text>
</comment>
<reference evidence="2 3" key="1">
    <citation type="journal article" date="2024" name="Ann. Entomol. Soc. Am.">
        <title>Genomic analyses of the southern and eastern yellowjacket wasps (Hymenoptera: Vespidae) reveal evolutionary signatures of social life.</title>
        <authorList>
            <person name="Catto M.A."/>
            <person name="Caine P.B."/>
            <person name="Orr S.E."/>
            <person name="Hunt B.G."/>
            <person name="Goodisman M.A.D."/>
        </authorList>
    </citation>
    <scope>NUCLEOTIDE SEQUENCE [LARGE SCALE GENOMIC DNA]</scope>
    <source>
        <strain evidence="2">232</strain>
        <tissue evidence="2">Head and thorax</tissue>
    </source>
</reference>
<proteinExistence type="predicted"/>
<protein>
    <submittedName>
        <fullName evidence="2">Uncharacterized protein</fullName>
    </submittedName>
</protein>
<sequence>MIHRLSLGSLLIRGVWGSSRNEIDINLLLRITYIKLFLLDLDLKLLRTVLTCSASEHLEIEKLEKVAPTATAQQNSKTATATATASASASASAVAAMVG</sequence>
<dbReference type="EMBL" id="JAYRBN010000029">
    <property type="protein sequence ID" value="KAL2748927.1"/>
    <property type="molecule type" value="Genomic_DNA"/>
</dbReference>
<evidence type="ECO:0000313" key="2">
    <source>
        <dbReference type="EMBL" id="KAL2748927.1"/>
    </source>
</evidence>